<dbReference type="EMBL" id="CP016170">
    <property type="protein sequence ID" value="ANN68779.1"/>
    <property type="molecule type" value="Genomic_DNA"/>
</dbReference>
<dbReference type="Proteomes" id="UP000091897">
    <property type="component" value="Chromosome"/>
</dbReference>
<dbReference type="InterPro" id="IPR000792">
    <property type="entry name" value="Tscrpt_reg_LuxR_C"/>
</dbReference>
<evidence type="ECO:0000259" key="2">
    <source>
        <dbReference type="PROSITE" id="PS51832"/>
    </source>
</evidence>
<protein>
    <submittedName>
        <fullName evidence="3">LuxR family transcriptional regulator</fullName>
    </submittedName>
</protein>
<dbReference type="PROSITE" id="PS51832">
    <property type="entry name" value="HD_GYP"/>
    <property type="match status" value="1"/>
</dbReference>
<proteinExistence type="predicted"/>
<evidence type="ECO:0000313" key="4">
    <source>
        <dbReference type="Proteomes" id="UP000091897"/>
    </source>
</evidence>
<dbReference type="Gene3D" id="1.10.3210.10">
    <property type="entry name" value="Hypothetical protein af1432"/>
    <property type="match status" value="2"/>
</dbReference>
<gene>
    <name evidence="3" type="ORF">BAU06_22965</name>
</gene>
<dbReference type="InterPro" id="IPR037522">
    <property type="entry name" value="HD_GYP_dom"/>
</dbReference>
<dbReference type="SUPFAM" id="SSF46894">
    <property type="entry name" value="C-terminal effector domain of the bipartite response regulators"/>
    <property type="match status" value="1"/>
</dbReference>
<dbReference type="Gene3D" id="1.10.10.10">
    <property type="entry name" value="Winged helix-like DNA-binding domain superfamily/Winged helix DNA-binding domain"/>
    <property type="match status" value="1"/>
</dbReference>
<reference evidence="3 4" key="1">
    <citation type="submission" date="2016-06" db="EMBL/GenBank/DDBJ databases">
        <title>Complete genome sequences of Bordetella bronchialis and Bordetella flabilis.</title>
        <authorList>
            <person name="LiPuma J.J."/>
            <person name="Spilker T."/>
        </authorList>
    </citation>
    <scope>NUCLEOTIDE SEQUENCE [LARGE SCALE GENOMIC DNA]</scope>
    <source>
        <strain evidence="3 4">AU3182</strain>
    </source>
</reference>
<dbReference type="InterPro" id="IPR016032">
    <property type="entry name" value="Sig_transdc_resp-reg_C-effctor"/>
</dbReference>
<dbReference type="PROSITE" id="PS50043">
    <property type="entry name" value="HTH_LUXR_2"/>
    <property type="match status" value="1"/>
</dbReference>
<dbReference type="SUPFAM" id="SSF109604">
    <property type="entry name" value="HD-domain/PDEase-like"/>
    <property type="match status" value="1"/>
</dbReference>
<dbReference type="InterPro" id="IPR036388">
    <property type="entry name" value="WH-like_DNA-bd_sf"/>
</dbReference>
<keyword evidence="4" id="KW-1185">Reference proteome</keyword>
<accession>A0ABN4RD59</accession>
<dbReference type="CDD" id="cd06170">
    <property type="entry name" value="LuxR_C_like"/>
    <property type="match status" value="1"/>
</dbReference>
<name>A0ABN4RD59_9BORD</name>
<feature type="domain" description="HTH luxR-type" evidence="1">
    <location>
        <begin position="461"/>
        <end position="526"/>
    </location>
</feature>
<dbReference type="InterPro" id="IPR052020">
    <property type="entry name" value="Cyclic_di-GMP/3'3'-cGAMP_PDE"/>
</dbReference>
<evidence type="ECO:0000259" key="1">
    <source>
        <dbReference type="PROSITE" id="PS50043"/>
    </source>
</evidence>
<organism evidence="3 4">
    <name type="scientific">Bordetella bronchialis</name>
    <dbReference type="NCBI Taxonomy" id="463025"/>
    <lineage>
        <taxon>Bacteria</taxon>
        <taxon>Pseudomonadati</taxon>
        <taxon>Pseudomonadota</taxon>
        <taxon>Betaproteobacteria</taxon>
        <taxon>Burkholderiales</taxon>
        <taxon>Alcaligenaceae</taxon>
        <taxon>Bordetella</taxon>
    </lineage>
</organism>
<dbReference type="Pfam" id="PF13487">
    <property type="entry name" value="HD_5"/>
    <property type="match status" value="1"/>
</dbReference>
<feature type="domain" description="HD-GYP" evidence="2">
    <location>
        <begin position="234"/>
        <end position="430"/>
    </location>
</feature>
<sequence>MHASHHPVAVFDAIRALAFIGDLSMGQPTDHSDRVARLACRIAQAAGMPSEAVHAVQDAALLRWSGCTANAAEVASVFGDDVAGRAAMLAMRPGWSASLALHGGTAAALRPLAEIHCEVSGQVAAMLGLPARVGEILRAVFEAWDGSGNPRGLRGAEIPPEVFVVVLAGDVEILGRTYGMAQAREIIRGKAQAAYPASLADIAIAHADAWLAELDRGGEATRDESPSRALQPTPATLRDAPLELIADVIDLKLPWMTGYSRAVATAAAACARRMALDDVTMDAVYRAGLIHGIGRAAVPNAIWNTPGRLSAAAWEKVRLVPYWTARAGKQTGALADAAELASYVYERADGSGYFRAVGTPAVSQPAQIVAAAVAWVALRCARPWRGAMPDDEAASLLRGQAERGRFDRPIIEALLAGGTGAGAGWSGAAGEAGGAGVGCSGGGGAGIVGVGGVKDTMDDAARPDAALLTPRERDVLRAISVGCTNKEAARQLALSPSTVRTHVENVFRKLQCTTRAAAILKASSLGLL</sequence>
<dbReference type="Pfam" id="PF00196">
    <property type="entry name" value="GerE"/>
    <property type="match status" value="1"/>
</dbReference>
<dbReference type="PANTHER" id="PTHR45228">
    <property type="entry name" value="CYCLIC DI-GMP PHOSPHODIESTERASE TM_0186-RELATED"/>
    <property type="match status" value="1"/>
</dbReference>
<dbReference type="SMART" id="SM00421">
    <property type="entry name" value="HTH_LUXR"/>
    <property type="match status" value="1"/>
</dbReference>
<dbReference type="RefSeq" id="WP_066356077.1">
    <property type="nucleotide sequence ID" value="NZ_CBCSFJ010000004.1"/>
</dbReference>
<evidence type="ECO:0000313" key="3">
    <source>
        <dbReference type="EMBL" id="ANN68779.1"/>
    </source>
</evidence>
<dbReference type="PRINTS" id="PR00038">
    <property type="entry name" value="HTHLUXR"/>
</dbReference>